<dbReference type="InterPro" id="IPR008331">
    <property type="entry name" value="Ferritin_DPS_dom"/>
</dbReference>
<evidence type="ECO:0000256" key="5">
    <source>
        <dbReference type="PIRSR" id="PIRSR601519-1"/>
    </source>
</evidence>
<dbReference type="PROSITE" id="PS00204">
    <property type="entry name" value="FERRITIN_2"/>
    <property type="match status" value="1"/>
</dbReference>
<dbReference type="CDD" id="cd01056">
    <property type="entry name" value="Euk_Ferritin"/>
    <property type="match status" value="1"/>
</dbReference>
<feature type="domain" description="Ferritin-like diiron" evidence="7">
    <location>
        <begin position="6"/>
        <end position="157"/>
    </location>
</feature>
<dbReference type="InterPro" id="IPR012347">
    <property type="entry name" value="Ferritin-like"/>
</dbReference>
<dbReference type="InterPro" id="IPR001519">
    <property type="entry name" value="Ferritin"/>
</dbReference>
<accession>A0A6P7FFG0</accession>
<dbReference type="EnsemblMetazoa" id="XM_028278968.2">
    <property type="protein sequence ID" value="XP_028134769.1"/>
    <property type="gene ID" value="LOC114329760"/>
</dbReference>
<evidence type="ECO:0000313" key="10">
    <source>
        <dbReference type="RefSeq" id="XP_028134769.1"/>
    </source>
</evidence>
<protein>
    <recommendedName>
        <fullName evidence="6">Ferritin</fullName>
        <ecNumber evidence="6">1.16.3.1</ecNumber>
    </recommendedName>
</protein>
<dbReference type="Gene3D" id="1.20.1260.10">
    <property type="match status" value="1"/>
</dbReference>
<evidence type="ECO:0000256" key="3">
    <source>
        <dbReference type="ARBA" id="ARBA00022723"/>
    </source>
</evidence>
<name>A0A6P7FFG0_DIAVI</name>
<comment type="function">
    <text evidence="6">Stores iron in a soluble, non-toxic, readily available form. Important for iron homeostasis. Iron is taken up in the ferrous form and deposited as ferric hydroxides after oxidation.</text>
</comment>
<dbReference type="InterPro" id="IPR009040">
    <property type="entry name" value="Ferritin-like_diiron"/>
</dbReference>
<dbReference type="PANTHER" id="PTHR11431">
    <property type="entry name" value="FERRITIN"/>
    <property type="match status" value="1"/>
</dbReference>
<proteinExistence type="inferred from homology"/>
<comment type="catalytic activity">
    <reaction evidence="6">
        <text>4 Fe(2+) + O2 + 4 H(+) = 4 Fe(3+) + 2 H2O</text>
        <dbReference type="Rhea" id="RHEA:11148"/>
        <dbReference type="ChEBI" id="CHEBI:15377"/>
        <dbReference type="ChEBI" id="CHEBI:15378"/>
        <dbReference type="ChEBI" id="CHEBI:15379"/>
        <dbReference type="ChEBI" id="CHEBI:29033"/>
        <dbReference type="ChEBI" id="CHEBI:29034"/>
        <dbReference type="EC" id="1.16.3.1"/>
    </reaction>
</comment>
<evidence type="ECO:0000313" key="9">
    <source>
        <dbReference type="Proteomes" id="UP001652700"/>
    </source>
</evidence>
<dbReference type="EC" id="1.16.3.1" evidence="6"/>
<evidence type="ECO:0000256" key="6">
    <source>
        <dbReference type="RuleBase" id="RU361145"/>
    </source>
</evidence>
<feature type="binding site" evidence="5">
    <location>
        <position position="63"/>
    </location>
    <ligand>
        <name>Fe cation</name>
        <dbReference type="ChEBI" id="CHEBI:24875"/>
        <label>1</label>
    </ligand>
</feature>
<reference evidence="8" key="2">
    <citation type="submission" date="2025-05" db="UniProtKB">
        <authorList>
            <consortium name="EnsemblMetazoa"/>
        </authorList>
    </citation>
    <scope>IDENTIFICATION</scope>
</reference>
<feature type="binding site" evidence="5">
    <location>
        <position position="139"/>
    </location>
    <ligand>
        <name>Fe cation</name>
        <dbReference type="ChEBI" id="CHEBI:24875"/>
        <label>1</label>
    </ligand>
</feature>
<dbReference type="GO" id="GO:0006879">
    <property type="term" value="P:intracellular iron ion homeostasis"/>
    <property type="evidence" value="ECO:0007669"/>
    <property type="project" value="UniProtKB-KW"/>
</dbReference>
<evidence type="ECO:0000256" key="4">
    <source>
        <dbReference type="ARBA" id="ARBA00023004"/>
    </source>
</evidence>
<reference evidence="10" key="1">
    <citation type="submission" date="2025-04" db="UniProtKB">
        <authorList>
            <consortium name="RefSeq"/>
        </authorList>
    </citation>
    <scope>IDENTIFICATION</scope>
    <source>
        <tissue evidence="10">Whole insect</tissue>
    </source>
</reference>
<organism evidence="10">
    <name type="scientific">Diabrotica virgifera virgifera</name>
    <name type="common">western corn rootworm</name>
    <dbReference type="NCBI Taxonomy" id="50390"/>
    <lineage>
        <taxon>Eukaryota</taxon>
        <taxon>Metazoa</taxon>
        <taxon>Ecdysozoa</taxon>
        <taxon>Arthropoda</taxon>
        <taxon>Hexapoda</taxon>
        <taxon>Insecta</taxon>
        <taxon>Pterygota</taxon>
        <taxon>Neoptera</taxon>
        <taxon>Endopterygota</taxon>
        <taxon>Coleoptera</taxon>
        <taxon>Polyphaga</taxon>
        <taxon>Cucujiformia</taxon>
        <taxon>Chrysomeloidea</taxon>
        <taxon>Chrysomelidae</taxon>
        <taxon>Galerucinae</taxon>
        <taxon>Diabroticina</taxon>
        <taxon>Diabroticites</taxon>
        <taxon>Diabrotica</taxon>
    </lineage>
</organism>
<keyword evidence="6" id="KW-0560">Oxidoreductase</keyword>
<dbReference type="KEGG" id="dvv:114329760"/>
<dbReference type="AlphaFoldDB" id="A0A6P7FFG0"/>
<evidence type="ECO:0000313" key="8">
    <source>
        <dbReference type="EnsemblMetazoa" id="XP_028134769.1"/>
    </source>
</evidence>
<dbReference type="InterPro" id="IPR009078">
    <property type="entry name" value="Ferritin-like_SF"/>
</dbReference>
<comment type="similarity">
    <text evidence="1 6">Belongs to the ferritin family.</text>
</comment>
<dbReference type="GO" id="GO:0005737">
    <property type="term" value="C:cytoplasm"/>
    <property type="evidence" value="ECO:0007669"/>
    <property type="project" value="TreeGrafter"/>
</dbReference>
<dbReference type="InterPro" id="IPR014034">
    <property type="entry name" value="Ferritin_CS"/>
</dbReference>
<evidence type="ECO:0000256" key="2">
    <source>
        <dbReference type="ARBA" id="ARBA00022434"/>
    </source>
</evidence>
<feature type="binding site" evidence="5">
    <location>
        <position position="60"/>
    </location>
    <ligand>
        <name>Fe cation</name>
        <dbReference type="ChEBI" id="CHEBI:24875"/>
        <label>1</label>
    </ligand>
</feature>
<gene>
    <name evidence="10" type="primary">LOC114329760</name>
</gene>
<feature type="binding site" evidence="5">
    <location>
        <position position="105"/>
    </location>
    <ligand>
        <name>Fe cation</name>
        <dbReference type="ChEBI" id="CHEBI:24875"/>
        <label>1</label>
    </ligand>
</feature>
<keyword evidence="9" id="KW-1185">Reference proteome</keyword>
<evidence type="ECO:0000256" key="1">
    <source>
        <dbReference type="ARBA" id="ARBA00007513"/>
    </source>
</evidence>
<dbReference type="InParanoid" id="A0A6P7FFG0"/>
<dbReference type="PANTHER" id="PTHR11431:SF75">
    <property type="entry name" value="FERRITIN"/>
    <property type="match status" value="1"/>
</dbReference>
<dbReference type="FunFam" id="1.20.1260.10:FF:000002">
    <property type="entry name" value="Ferritin, mitochondrial"/>
    <property type="match status" value="1"/>
</dbReference>
<dbReference type="SUPFAM" id="SSF47240">
    <property type="entry name" value="Ferritin-like"/>
    <property type="match status" value="1"/>
</dbReference>
<dbReference type="RefSeq" id="XP_028134769.1">
    <property type="nucleotide sequence ID" value="XM_028278968.1"/>
</dbReference>
<dbReference type="GO" id="GO:0008199">
    <property type="term" value="F:ferric iron binding"/>
    <property type="evidence" value="ECO:0007669"/>
    <property type="project" value="InterPro"/>
</dbReference>
<feature type="binding site" evidence="5">
    <location>
        <position position="23"/>
    </location>
    <ligand>
        <name>Fe cation</name>
        <dbReference type="ChEBI" id="CHEBI:24875"/>
        <label>1</label>
    </ligand>
</feature>
<dbReference type="GeneID" id="114329760"/>
<keyword evidence="3 5" id="KW-0479">Metal-binding</keyword>
<keyword evidence="2 6" id="KW-0409">Iron storage</keyword>
<dbReference type="FunCoup" id="A0A6P7FFG0">
    <property type="interactions" value="28"/>
</dbReference>
<dbReference type="GO" id="GO:0006826">
    <property type="term" value="P:iron ion transport"/>
    <property type="evidence" value="ECO:0007669"/>
    <property type="project" value="InterPro"/>
</dbReference>
<dbReference type="GO" id="GO:0008198">
    <property type="term" value="F:ferrous iron binding"/>
    <property type="evidence" value="ECO:0007669"/>
    <property type="project" value="TreeGrafter"/>
</dbReference>
<evidence type="ECO:0000259" key="7">
    <source>
        <dbReference type="PROSITE" id="PS50905"/>
    </source>
</evidence>
<dbReference type="OrthoDB" id="186462at2759"/>
<keyword evidence="4 5" id="KW-0408">Iron</keyword>
<sequence>MSQVTHNFHKDCEDAINKQINVELSVSASYVYMTMAYHFHRDDVALMGFHKYFKECSEEEREHAYRLMEYMNKRGGKIILSEIKAPEKQEWTSPVEAMVDALNLEKGVNESLLHLHNVGSGHMDINLCDFLEQHYLQEQVDAIKEIGDHITNLKRVGEGLGVYMFDQRLDKEAASN</sequence>
<dbReference type="Proteomes" id="UP001652700">
    <property type="component" value="Unplaced"/>
</dbReference>
<dbReference type="GO" id="GO:0004322">
    <property type="term" value="F:ferroxidase activity"/>
    <property type="evidence" value="ECO:0007669"/>
    <property type="project" value="UniProtKB-EC"/>
</dbReference>
<dbReference type="Pfam" id="PF00210">
    <property type="entry name" value="Ferritin"/>
    <property type="match status" value="1"/>
</dbReference>
<dbReference type="PROSITE" id="PS50905">
    <property type="entry name" value="FERRITIN_LIKE"/>
    <property type="match status" value="1"/>
</dbReference>